<comment type="caution">
    <text evidence="1">The sequence shown here is derived from an EMBL/GenBank/DDBJ whole genome shotgun (WGS) entry which is preliminary data.</text>
</comment>
<sequence>MPTLHMFEYEWSFFEKLSRSCCPCFTHANFTETRVWKAEEELLEESLPLQAGSRVYKLEGIKPNTWYEVKISYPASIPACFTLQKVPDLSGLGINPNRRLLNTEKLIFKTDSLHIIQRQVLLWLGILILLFECSRGKLCCRVDVEPEGMVSLKNVRERELIVFNIVSHCLNFSPAFHIRKLYDSLQ</sequence>
<organism evidence="1 2">
    <name type="scientific">Trapa natans</name>
    <name type="common">Water chestnut</name>
    <dbReference type="NCBI Taxonomy" id="22666"/>
    <lineage>
        <taxon>Eukaryota</taxon>
        <taxon>Viridiplantae</taxon>
        <taxon>Streptophyta</taxon>
        <taxon>Embryophyta</taxon>
        <taxon>Tracheophyta</taxon>
        <taxon>Spermatophyta</taxon>
        <taxon>Magnoliopsida</taxon>
        <taxon>eudicotyledons</taxon>
        <taxon>Gunneridae</taxon>
        <taxon>Pentapetalae</taxon>
        <taxon>rosids</taxon>
        <taxon>malvids</taxon>
        <taxon>Myrtales</taxon>
        <taxon>Lythraceae</taxon>
        <taxon>Trapa</taxon>
    </lineage>
</organism>
<dbReference type="AlphaFoldDB" id="A0AAN7LA20"/>
<evidence type="ECO:0000313" key="2">
    <source>
        <dbReference type="Proteomes" id="UP001346149"/>
    </source>
</evidence>
<gene>
    <name evidence="1" type="ORF">SAY86_007011</name>
</gene>
<dbReference type="PANTHER" id="PTHR35465:SF1">
    <property type="entry name" value="PHOSPHATIDYLINOSITOL-GLYCAN BIOSYNTHESIS CLASS X PROTEIN"/>
    <property type="match status" value="1"/>
</dbReference>
<dbReference type="Proteomes" id="UP001346149">
    <property type="component" value="Unassembled WGS sequence"/>
</dbReference>
<dbReference type="EMBL" id="JAXQNO010000015">
    <property type="protein sequence ID" value="KAK4782637.1"/>
    <property type="molecule type" value="Genomic_DNA"/>
</dbReference>
<reference evidence="1 2" key="1">
    <citation type="journal article" date="2023" name="Hortic Res">
        <title>Pangenome of water caltrop reveals structural variations and asymmetric subgenome divergence after allopolyploidization.</title>
        <authorList>
            <person name="Zhang X."/>
            <person name="Chen Y."/>
            <person name="Wang L."/>
            <person name="Yuan Y."/>
            <person name="Fang M."/>
            <person name="Shi L."/>
            <person name="Lu R."/>
            <person name="Comes H.P."/>
            <person name="Ma Y."/>
            <person name="Chen Y."/>
            <person name="Huang G."/>
            <person name="Zhou Y."/>
            <person name="Zheng Z."/>
            <person name="Qiu Y."/>
        </authorList>
    </citation>
    <scope>NUCLEOTIDE SEQUENCE [LARGE SCALE GENOMIC DNA]</scope>
    <source>
        <strain evidence="1">F231</strain>
    </source>
</reference>
<keyword evidence="2" id="KW-1185">Reference proteome</keyword>
<accession>A0AAN7LA20</accession>
<evidence type="ECO:0000313" key="1">
    <source>
        <dbReference type="EMBL" id="KAK4782637.1"/>
    </source>
</evidence>
<proteinExistence type="predicted"/>
<dbReference type="PANTHER" id="PTHR35465">
    <property type="entry name" value="CAVEOLIN-1 PROTEIN"/>
    <property type="match status" value="1"/>
</dbReference>
<name>A0AAN7LA20_TRANT</name>
<protein>
    <submittedName>
        <fullName evidence="1">Uncharacterized protein</fullName>
    </submittedName>
</protein>